<feature type="transmembrane region" description="Helical" evidence="2">
    <location>
        <begin position="19"/>
        <end position="39"/>
    </location>
</feature>
<evidence type="ECO:0000313" key="4">
    <source>
        <dbReference type="Proteomes" id="UP001595904"/>
    </source>
</evidence>
<protein>
    <submittedName>
        <fullName evidence="3">Spermidine synthase</fullName>
    </submittedName>
</protein>
<dbReference type="PANTHER" id="PTHR43317:SF1">
    <property type="entry name" value="THERMOSPERMINE SYNTHASE ACAULIS5"/>
    <property type="match status" value="1"/>
</dbReference>
<feature type="transmembrane region" description="Helical" evidence="2">
    <location>
        <begin position="320"/>
        <end position="339"/>
    </location>
</feature>
<keyword evidence="2" id="KW-0812">Transmembrane</keyword>
<dbReference type="NCBIfam" id="NF037959">
    <property type="entry name" value="MFS_SpdSyn"/>
    <property type="match status" value="1"/>
</dbReference>
<keyword evidence="1" id="KW-0620">Polyamine biosynthesis</keyword>
<keyword evidence="2" id="KW-0472">Membrane</keyword>
<dbReference type="RefSeq" id="WP_380594138.1">
    <property type="nucleotide sequence ID" value="NZ_JBHSDU010000001.1"/>
</dbReference>
<sequence>MSASTVGSLPKAWAYRTPLYAVTVIVGACLLFLVQPLIAKIILPWFGGTSAVWSAALVFFQACVLGGYSYAHWLTTHVSPQRQSLIHGALLIVSCLMMPILPAESFRPEGGGEPALQILLLLTVTVGLPSLMLSATSPLLQVWYMRRTGSEPPYWLFAWSNAGSLLALLSFPLLLEPAFTSRTLALGWSALFVVFAALCVGLAYLNSKQTVSQAVEVAEPVAKANDAAPTVGRMVLWLLLSGCASGLLVAVSANLSANVAPIPLLWVVPLALYLLTFILAFGNHRVYHPTWFFPLVALSLGGLAYLYINRLENWPIQYVVPAYLLSLFFICMACHGELVMRRPTGRYLTRFYLMISLGGVIGGAFVGLIAPNIFHTYVEFPLLVVLIAELYVMLQWYRRGARRTLWLFRIVMILGVLTLMGELLRAEYQDRRESVLVQRNFYGTLSVQDDPSSFELARRYLIHGTISHGYQYLHEELRRLPSSYFSKHSGAGLALTALQSEGPVRMGVVGLGVGVMSGYVRNGDYARFYEINPAVVDIADSYFTFLPAARKDGDVKVLLGDARLTLEDQSPQAFDLLAIDAFSSDAIPTHLLTHEAFELYFKHLKPDGVLAVHISNRYIDLVPVCARSAEHVNRSARVVRSISDGTYDTSIWVVVTSNQELLARPEFQNANTYKATAAPSFHGWTDQYSSVWPLMHLRGTAHATVAK</sequence>
<organism evidence="3 4">
    <name type="scientific">Steroidobacter flavus</name>
    <dbReference type="NCBI Taxonomy" id="1842136"/>
    <lineage>
        <taxon>Bacteria</taxon>
        <taxon>Pseudomonadati</taxon>
        <taxon>Pseudomonadota</taxon>
        <taxon>Gammaproteobacteria</taxon>
        <taxon>Steroidobacterales</taxon>
        <taxon>Steroidobacteraceae</taxon>
        <taxon>Steroidobacter</taxon>
    </lineage>
</organism>
<dbReference type="PANTHER" id="PTHR43317">
    <property type="entry name" value="THERMOSPERMINE SYNTHASE ACAULIS5"/>
    <property type="match status" value="1"/>
</dbReference>
<feature type="transmembrane region" description="Helical" evidence="2">
    <location>
        <begin position="154"/>
        <end position="174"/>
    </location>
</feature>
<feature type="transmembrane region" description="Helical" evidence="2">
    <location>
        <begin position="406"/>
        <end position="424"/>
    </location>
</feature>
<keyword evidence="2" id="KW-1133">Transmembrane helix</keyword>
<dbReference type="Gene3D" id="3.40.50.150">
    <property type="entry name" value="Vaccinia Virus protein VP39"/>
    <property type="match status" value="1"/>
</dbReference>
<name>A0ABV8SM31_9GAMM</name>
<feature type="transmembrane region" description="Helical" evidence="2">
    <location>
        <begin position="115"/>
        <end position="133"/>
    </location>
</feature>
<feature type="transmembrane region" description="Helical" evidence="2">
    <location>
        <begin position="263"/>
        <end position="282"/>
    </location>
</feature>
<keyword evidence="4" id="KW-1185">Reference proteome</keyword>
<dbReference type="InterPro" id="IPR029063">
    <property type="entry name" value="SAM-dependent_MTases_sf"/>
</dbReference>
<feature type="transmembrane region" description="Helical" evidence="2">
    <location>
        <begin position="235"/>
        <end position="257"/>
    </location>
</feature>
<feature type="transmembrane region" description="Helical" evidence="2">
    <location>
        <begin position="289"/>
        <end position="308"/>
    </location>
</feature>
<reference evidence="4" key="1">
    <citation type="journal article" date="2019" name="Int. J. Syst. Evol. Microbiol.">
        <title>The Global Catalogue of Microorganisms (GCM) 10K type strain sequencing project: providing services to taxonomists for standard genome sequencing and annotation.</title>
        <authorList>
            <consortium name="The Broad Institute Genomics Platform"/>
            <consortium name="The Broad Institute Genome Sequencing Center for Infectious Disease"/>
            <person name="Wu L."/>
            <person name="Ma J."/>
        </authorList>
    </citation>
    <scope>NUCLEOTIDE SEQUENCE [LARGE SCALE GENOMIC DNA]</scope>
    <source>
        <strain evidence="4">CGMCC 1.10759</strain>
    </source>
</reference>
<feature type="transmembrane region" description="Helical" evidence="2">
    <location>
        <begin position="376"/>
        <end position="394"/>
    </location>
</feature>
<evidence type="ECO:0000256" key="1">
    <source>
        <dbReference type="ARBA" id="ARBA00023115"/>
    </source>
</evidence>
<feature type="transmembrane region" description="Helical" evidence="2">
    <location>
        <begin position="186"/>
        <end position="205"/>
    </location>
</feature>
<dbReference type="SUPFAM" id="SSF53335">
    <property type="entry name" value="S-adenosyl-L-methionine-dependent methyltransferases"/>
    <property type="match status" value="1"/>
</dbReference>
<feature type="transmembrane region" description="Helical" evidence="2">
    <location>
        <begin position="51"/>
        <end position="73"/>
    </location>
</feature>
<feature type="transmembrane region" description="Helical" evidence="2">
    <location>
        <begin position="85"/>
        <end position="103"/>
    </location>
</feature>
<gene>
    <name evidence="3" type="ORF">ACFPN2_01130</name>
</gene>
<feature type="transmembrane region" description="Helical" evidence="2">
    <location>
        <begin position="351"/>
        <end position="370"/>
    </location>
</feature>
<accession>A0ABV8SM31</accession>
<proteinExistence type="predicted"/>
<evidence type="ECO:0000256" key="2">
    <source>
        <dbReference type="SAM" id="Phobius"/>
    </source>
</evidence>
<evidence type="ECO:0000313" key="3">
    <source>
        <dbReference type="EMBL" id="MFC4307673.1"/>
    </source>
</evidence>
<dbReference type="EMBL" id="JBHSDU010000001">
    <property type="protein sequence ID" value="MFC4307673.1"/>
    <property type="molecule type" value="Genomic_DNA"/>
</dbReference>
<dbReference type="Proteomes" id="UP001595904">
    <property type="component" value="Unassembled WGS sequence"/>
</dbReference>
<comment type="caution">
    <text evidence="3">The sequence shown here is derived from an EMBL/GenBank/DDBJ whole genome shotgun (WGS) entry which is preliminary data.</text>
</comment>